<dbReference type="AlphaFoldDB" id="A0AA39P9Q0"/>
<name>A0AA39P9Q0_9AGAR</name>
<comment type="caution">
    <text evidence="1">The sequence shown here is derived from an EMBL/GenBank/DDBJ whole genome shotgun (WGS) entry which is preliminary data.</text>
</comment>
<evidence type="ECO:0000313" key="1">
    <source>
        <dbReference type="EMBL" id="KAK0479468.1"/>
    </source>
</evidence>
<gene>
    <name evidence="1" type="ORF">EDD18DRAFT_846425</name>
</gene>
<reference evidence="1" key="1">
    <citation type="submission" date="2023-06" db="EMBL/GenBank/DDBJ databases">
        <authorList>
            <consortium name="Lawrence Berkeley National Laboratory"/>
            <person name="Ahrendt S."/>
            <person name="Sahu N."/>
            <person name="Indic B."/>
            <person name="Wong-Bajracharya J."/>
            <person name="Merenyi Z."/>
            <person name="Ke H.-M."/>
            <person name="Monk M."/>
            <person name="Kocsube S."/>
            <person name="Drula E."/>
            <person name="Lipzen A."/>
            <person name="Balint B."/>
            <person name="Henrissat B."/>
            <person name="Andreopoulos B."/>
            <person name="Martin F.M."/>
            <person name="Harder C.B."/>
            <person name="Rigling D."/>
            <person name="Ford K.L."/>
            <person name="Foster G.D."/>
            <person name="Pangilinan J."/>
            <person name="Papanicolaou A."/>
            <person name="Barry K."/>
            <person name="LaButti K."/>
            <person name="Viragh M."/>
            <person name="Koriabine M."/>
            <person name="Yan M."/>
            <person name="Riley R."/>
            <person name="Champramary S."/>
            <person name="Plett K.L."/>
            <person name="Tsai I.J."/>
            <person name="Slot J."/>
            <person name="Sipos G."/>
            <person name="Plett J."/>
            <person name="Nagy L.G."/>
            <person name="Grigoriev I.V."/>
        </authorList>
    </citation>
    <scope>NUCLEOTIDE SEQUENCE</scope>
    <source>
        <strain evidence="1">HWK02</strain>
    </source>
</reference>
<evidence type="ECO:0000313" key="2">
    <source>
        <dbReference type="Proteomes" id="UP001175228"/>
    </source>
</evidence>
<dbReference type="EMBL" id="JAUEPU010000087">
    <property type="protein sequence ID" value="KAK0479468.1"/>
    <property type="molecule type" value="Genomic_DNA"/>
</dbReference>
<protein>
    <submittedName>
        <fullName evidence="1">Uncharacterized protein</fullName>
    </submittedName>
</protein>
<organism evidence="1 2">
    <name type="scientific">Armillaria luteobubalina</name>
    <dbReference type="NCBI Taxonomy" id="153913"/>
    <lineage>
        <taxon>Eukaryota</taxon>
        <taxon>Fungi</taxon>
        <taxon>Dikarya</taxon>
        <taxon>Basidiomycota</taxon>
        <taxon>Agaricomycotina</taxon>
        <taxon>Agaricomycetes</taxon>
        <taxon>Agaricomycetidae</taxon>
        <taxon>Agaricales</taxon>
        <taxon>Marasmiineae</taxon>
        <taxon>Physalacriaceae</taxon>
        <taxon>Armillaria</taxon>
    </lineage>
</organism>
<accession>A0AA39P9Q0</accession>
<proteinExistence type="predicted"/>
<sequence length="291" mass="33102">MTKVSSPCGYIVAFHQRDTVKTISCSEYEIAMDVYNSISQQWAKIVLNTQNLEVLARYGETRWRKQCEEEAQRLTASYCAAPLQIAPYIVAFRQQDCVRMIGLKTSGSARALYDVISNDCAKLASDRGIFQVLASHGSDDCVKLCKDKILQLDAFNGNVPLQHASYVVAFHQIDHVRMIGFPKEAPARAVYNAISDGLAKMLMPMDRRRSQIYSLMVVLSISSNARKTSCNCLYWKGPFHCRPAGHTLLRFTKRTVLEWLTFPWKDLLEQSTTRSLCPGRRSSWIHDCLRY</sequence>
<dbReference type="Proteomes" id="UP001175228">
    <property type="component" value="Unassembled WGS sequence"/>
</dbReference>
<keyword evidence="2" id="KW-1185">Reference proteome</keyword>